<name>A0A9P4V7K6_9PLEO</name>
<gene>
    <name evidence="1" type="ORF">EJ04DRAFT_40023</name>
</gene>
<accession>A0A9P4V7K6</accession>
<proteinExistence type="predicted"/>
<dbReference type="EMBL" id="ML996108">
    <property type="protein sequence ID" value="KAF2738540.1"/>
    <property type="molecule type" value="Genomic_DNA"/>
</dbReference>
<evidence type="ECO:0000313" key="1">
    <source>
        <dbReference type="EMBL" id="KAF2738540.1"/>
    </source>
</evidence>
<keyword evidence="2" id="KW-1185">Reference proteome</keyword>
<evidence type="ECO:0000313" key="2">
    <source>
        <dbReference type="Proteomes" id="UP000799444"/>
    </source>
</evidence>
<reference evidence="1" key="1">
    <citation type="journal article" date="2020" name="Stud. Mycol.">
        <title>101 Dothideomycetes genomes: a test case for predicting lifestyles and emergence of pathogens.</title>
        <authorList>
            <person name="Haridas S."/>
            <person name="Albert R."/>
            <person name="Binder M."/>
            <person name="Bloem J."/>
            <person name="Labutti K."/>
            <person name="Salamov A."/>
            <person name="Andreopoulos B."/>
            <person name="Baker S."/>
            <person name="Barry K."/>
            <person name="Bills G."/>
            <person name="Bluhm B."/>
            <person name="Cannon C."/>
            <person name="Castanera R."/>
            <person name="Culley D."/>
            <person name="Daum C."/>
            <person name="Ezra D."/>
            <person name="Gonzalez J."/>
            <person name="Henrissat B."/>
            <person name="Kuo A."/>
            <person name="Liang C."/>
            <person name="Lipzen A."/>
            <person name="Lutzoni F."/>
            <person name="Magnuson J."/>
            <person name="Mondo S."/>
            <person name="Nolan M."/>
            <person name="Ohm R."/>
            <person name="Pangilinan J."/>
            <person name="Park H.-J."/>
            <person name="Ramirez L."/>
            <person name="Alfaro M."/>
            <person name="Sun H."/>
            <person name="Tritt A."/>
            <person name="Yoshinaga Y."/>
            <person name="Zwiers L.-H."/>
            <person name="Turgeon B."/>
            <person name="Goodwin S."/>
            <person name="Spatafora J."/>
            <person name="Crous P."/>
            <person name="Grigoriev I."/>
        </authorList>
    </citation>
    <scope>NUCLEOTIDE SEQUENCE</scope>
    <source>
        <strain evidence="1">CBS 125425</strain>
    </source>
</reference>
<organism evidence="1 2">
    <name type="scientific">Polyplosphaeria fusca</name>
    <dbReference type="NCBI Taxonomy" id="682080"/>
    <lineage>
        <taxon>Eukaryota</taxon>
        <taxon>Fungi</taxon>
        <taxon>Dikarya</taxon>
        <taxon>Ascomycota</taxon>
        <taxon>Pezizomycotina</taxon>
        <taxon>Dothideomycetes</taxon>
        <taxon>Pleosporomycetidae</taxon>
        <taxon>Pleosporales</taxon>
        <taxon>Tetraplosphaeriaceae</taxon>
        <taxon>Polyplosphaeria</taxon>
    </lineage>
</organism>
<sequence length="96" mass="10724">MSMASATRRRPNHTPQHLIFRSQPFALETFRTGTPADTPSPTRVGLVLCHVLLCTGFRNSPDSPCIQHSARPRAVLTPSQPQPPGYSRRGIKTWIY</sequence>
<dbReference type="Proteomes" id="UP000799444">
    <property type="component" value="Unassembled WGS sequence"/>
</dbReference>
<comment type="caution">
    <text evidence="1">The sequence shown here is derived from an EMBL/GenBank/DDBJ whole genome shotgun (WGS) entry which is preliminary data.</text>
</comment>
<protein>
    <submittedName>
        <fullName evidence="1">Uncharacterized protein</fullName>
    </submittedName>
</protein>
<dbReference type="AlphaFoldDB" id="A0A9P4V7K6"/>